<protein>
    <submittedName>
        <fullName evidence="2">Secreted protein</fullName>
    </submittedName>
</protein>
<keyword evidence="3" id="KW-1185">Reference proteome</keyword>
<evidence type="ECO:0000313" key="2">
    <source>
        <dbReference type="EMBL" id="EGG07445.1"/>
    </source>
</evidence>
<keyword evidence="1" id="KW-0732">Signal</keyword>
<dbReference type="InParanoid" id="F4RJS3"/>
<dbReference type="OrthoDB" id="10415874at2759"/>
<name>F4RJS3_MELLP</name>
<evidence type="ECO:0000313" key="3">
    <source>
        <dbReference type="Proteomes" id="UP000001072"/>
    </source>
</evidence>
<reference evidence="3" key="1">
    <citation type="journal article" date="2011" name="Proc. Natl. Acad. Sci. U.S.A.">
        <title>Obligate biotrophy features unraveled by the genomic analysis of rust fungi.</title>
        <authorList>
            <person name="Duplessis S."/>
            <person name="Cuomo C.A."/>
            <person name="Lin Y.-C."/>
            <person name="Aerts A."/>
            <person name="Tisserant E."/>
            <person name="Veneault-Fourrey C."/>
            <person name="Joly D.L."/>
            <person name="Hacquard S."/>
            <person name="Amselem J."/>
            <person name="Cantarel B.L."/>
            <person name="Chiu R."/>
            <person name="Coutinho P.M."/>
            <person name="Feau N."/>
            <person name="Field M."/>
            <person name="Frey P."/>
            <person name="Gelhaye E."/>
            <person name="Goldberg J."/>
            <person name="Grabherr M.G."/>
            <person name="Kodira C.D."/>
            <person name="Kohler A."/>
            <person name="Kuees U."/>
            <person name="Lindquist E.A."/>
            <person name="Lucas S.M."/>
            <person name="Mago R."/>
            <person name="Mauceli E."/>
            <person name="Morin E."/>
            <person name="Murat C."/>
            <person name="Pangilinan J.L."/>
            <person name="Park R."/>
            <person name="Pearson M."/>
            <person name="Quesneville H."/>
            <person name="Rouhier N."/>
            <person name="Sakthikumar S."/>
            <person name="Salamov A.A."/>
            <person name="Schmutz J."/>
            <person name="Selles B."/>
            <person name="Shapiro H."/>
            <person name="Tanguay P."/>
            <person name="Tuskan G.A."/>
            <person name="Henrissat B."/>
            <person name="Van de Peer Y."/>
            <person name="Rouze P."/>
            <person name="Ellis J.G."/>
            <person name="Dodds P.N."/>
            <person name="Schein J.E."/>
            <person name="Zhong S."/>
            <person name="Hamelin R.C."/>
            <person name="Grigoriev I.V."/>
            <person name="Szabo L.J."/>
            <person name="Martin F."/>
        </authorList>
    </citation>
    <scope>NUCLEOTIDE SEQUENCE [LARGE SCALE GENOMIC DNA]</scope>
    <source>
        <strain evidence="3">98AG31 / pathotype 3-4-7</strain>
    </source>
</reference>
<dbReference type="RefSeq" id="XP_007409352.1">
    <property type="nucleotide sequence ID" value="XM_007409290.1"/>
</dbReference>
<organism evidence="3">
    <name type="scientific">Melampsora larici-populina (strain 98AG31 / pathotype 3-4-7)</name>
    <name type="common">Poplar leaf rust fungus</name>
    <dbReference type="NCBI Taxonomy" id="747676"/>
    <lineage>
        <taxon>Eukaryota</taxon>
        <taxon>Fungi</taxon>
        <taxon>Dikarya</taxon>
        <taxon>Basidiomycota</taxon>
        <taxon>Pucciniomycotina</taxon>
        <taxon>Pucciniomycetes</taxon>
        <taxon>Pucciniales</taxon>
        <taxon>Melampsoraceae</taxon>
        <taxon>Melampsora</taxon>
    </lineage>
</organism>
<dbReference type="Proteomes" id="UP000001072">
    <property type="component" value="Unassembled WGS sequence"/>
</dbReference>
<dbReference type="VEuPathDB" id="FungiDB:MELLADRAFT_123649"/>
<dbReference type="KEGG" id="mlr:MELLADRAFT_123649"/>
<accession>F4RJS3</accession>
<evidence type="ECO:0000256" key="1">
    <source>
        <dbReference type="SAM" id="SignalP"/>
    </source>
</evidence>
<feature type="signal peptide" evidence="1">
    <location>
        <begin position="1"/>
        <end position="21"/>
    </location>
</feature>
<dbReference type="HOGENOM" id="CLU_2121614_0_0_1"/>
<feature type="chain" id="PRO_5003315293" evidence="1">
    <location>
        <begin position="22"/>
        <end position="116"/>
    </location>
</feature>
<gene>
    <name evidence="2" type="ORF">MELLADRAFT_123649</name>
</gene>
<dbReference type="AlphaFoldDB" id="F4RJS3"/>
<proteinExistence type="predicted"/>
<dbReference type="GeneID" id="18926440"/>
<sequence length="116" mass="12848">MRFCYLRVVSLLLFLLTLTYQKDIPCNSVWAPNINPGQAICKCIGQPKRRCKMDSCKPIVSQVSCPDGTTHNCDGTPTAHEYINNTLVCRGQGNQFFRNCWLTATPVCASTGCSVI</sequence>
<dbReference type="EMBL" id="GL883104">
    <property type="protein sequence ID" value="EGG07445.1"/>
    <property type="molecule type" value="Genomic_DNA"/>
</dbReference>